<dbReference type="Pfam" id="PF12833">
    <property type="entry name" value="HTH_18"/>
    <property type="match status" value="1"/>
</dbReference>
<protein>
    <submittedName>
        <fullName evidence="5">AraC family transcriptional regulator</fullName>
    </submittedName>
</protein>
<dbReference type="PANTHER" id="PTHR46796">
    <property type="entry name" value="HTH-TYPE TRANSCRIPTIONAL ACTIVATOR RHAS-RELATED"/>
    <property type="match status" value="1"/>
</dbReference>
<evidence type="ECO:0000313" key="6">
    <source>
        <dbReference type="Proteomes" id="UP001501237"/>
    </source>
</evidence>
<evidence type="ECO:0000256" key="3">
    <source>
        <dbReference type="ARBA" id="ARBA00023163"/>
    </source>
</evidence>
<dbReference type="EMBL" id="BAAAUV010000055">
    <property type="protein sequence ID" value="GAA3243068.1"/>
    <property type="molecule type" value="Genomic_DNA"/>
</dbReference>
<evidence type="ECO:0000313" key="5">
    <source>
        <dbReference type="EMBL" id="GAA3243068.1"/>
    </source>
</evidence>
<dbReference type="Pfam" id="PF20240">
    <property type="entry name" value="DUF6597"/>
    <property type="match status" value="1"/>
</dbReference>
<keyword evidence="1" id="KW-0805">Transcription regulation</keyword>
<organism evidence="5 6">
    <name type="scientific">Actinocorallia longicatena</name>
    <dbReference type="NCBI Taxonomy" id="111803"/>
    <lineage>
        <taxon>Bacteria</taxon>
        <taxon>Bacillati</taxon>
        <taxon>Actinomycetota</taxon>
        <taxon>Actinomycetes</taxon>
        <taxon>Streptosporangiales</taxon>
        <taxon>Thermomonosporaceae</taxon>
        <taxon>Actinocorallia</taxon>
    </lineage>
</organism>
<gene>
    <name evidence="5" type="ORF">GCM10010468_81030</name>
</gene>
<name>A0ABP6QQS5_9ACTN</name>
<keyword evidence="3" id="KW-0804">Transcription</keyword>
<dbReference type="InterPro" id="IPR050204">
    <property type="entry name" value="AraC_XylS_family_regulators"/>
</dbReference>
<dbReference type="SUPFAM" id="SSF46689">
    <property type="entry name" value="Homeodomain-like"/>
    <property type="match status" value="2"/>
</dbReference>
<dbReference type="Proteomes" id="UP001501237">
    <property type="component" value="Unassembled WGS sequence"/>
</dbReference>
<dbReference type="SMART" id="SM00342">
    <property type="entry name" value="HTH_ARAC"/>
    <property type="match status" value="1"/>
</dbReference>
<feature type="domain" description="HTH araC/xylS-type" evidence="4">
    <location>
        <begin position="167"/>
        <end position="258"/>
    </location>
</feature>
<reference evidence="6" key="1">
    <citation type="journal article" date="2019" name="Int. J. Syst. Evol. Microbiol.">
        <title>The Global Catalogue of Microorganisms (GCM) 10K type strain sequencing project: providing services to taxonomists for standard genome sequencing and annotation.</title>
        <authorList>
            <consortium name="The Broad Institute Genomics Platform"/>
            <consortium name="The Broad Institute Genome Sequencing Center for Infectious Disease"/>
            <person name="Wu L."/>
            <person name="Ma J."/>
        </authorList>
    </citation>
    <scope>NUCLEOTIDE SEQUENCE [LARGE SCALE GENOMIC DNA]</scope>
    <source>
        <strain evidence="6">JCM 9377</strain>
    </source>
</reference>
<evidence type="ECO:0000256" key="2">
    <source>
        <dbReference type="ARBA" id="ARBA00023125"/>
    </source>
</evidence>
<dbReference type="Gene3D" id="1.10.10.60">
    <property type="entry name" value="Homeodomain-like"/>
    <property type="match status" value="1"/>
</dbReference>
<keyword evidence="2" id="KW-0238">DNA-binding</keyword>
<dbReference type="InterPro" id="IPR018060">
    <property type="entry name" value="HTH_AraC"/>
</dbReference>
<accession>A0ABP6QQS5</accession>
<evidence type="ECO:0000259" key="4">
    <source>
        <dbReference type="PROSITE" id="PS01124"/>
    </source>
</evidence>
<dbReference type="RefSeq" id="WP_344840029.1">
    <property type="nucleotide sequence ID" value="NZ_BAAAUV010000055.1"/>
</dbReference>
<proteinExistence type="predicted"/>
<sequence>MVHRAAAPVLRPYVSWYHGYREVGGVPGLHRGLPSPVLTLIFTFTEPLTVAEHSDGSAGRKYEALAAGLHTTPTLIAHEGTQCGVQIGVRPLGAAALFGMPAGELAGLCVDAADVLPGAVEVQERMAAAVTWEERFLAVDEGLAGALRPARDAPGIAPEVAWAWRLLARSGGKVPVAELARRTGWSERYLRTRFTEATGLTPKAAARVFRFTRARRLVEARTTDLAGIAAACGYFDQAHLAREFNAVTGLPPTRWLAEELPNIEAKPPSG</sequence>
<evidence type="ECO:0000256" key="1">
    <source>
        <dbReference type="ARBA" id="ARBA00023015"/>
    </source>
</evidence>
<dbReference type="InterPro" id="IPR046532">
    <property type="entry name" value="DUF6597"/>
</dbReference>
<keyword evidence="6" id="KW-1185">Reference proteome</keyword>
<dbReference type="PANTHER" id="PTHR46796:SF15">
    <property type="entry name" value="BLL1074 PROTEIN"/>
    <property type="match status" value="1"/>
</dbReference>
<dbReference type="InterPro" id="IPR009057">
    <property type="entry name" value="Homeodomain-like_sf"/>
</dbReference>
<comment type="caution">
    <text evidence="5">The sequence shown here is derived from an EMBL/GenBank/DDBJ whole genome shotgun (WGS) entry which is preliminary data.</text>
</comment>
<dbReference type="PROSITE" id="PS01124">
    <property type="entry name" value="HTH_ARAC_FAMILY_2"/>
    <property type="match status" value="1"/>
</dbReference>